<dbReference type="AlphaFoldDB" id="A0ABD3EB28"/>
<name>A0ABD3EB28_9LAMI</name>
<dbReference type="Proteomes" id="UP001632038">
    <property type="component" value="Unassembled WGS sequence"/>
</dbReference>
<evidence type="ECO:0000256" key="1">
    <source>
        <dbReference type="SAM" id="MobiDB-lite"/>
    </source>
</evidence>
<feature type="region of interest" description="Disordered" evidence="1">
    <location>
        <begin position="441"/>
        <end position="500"/>
    </location>
</feature>
<dbReference type="Gene3D" id="4.10.60.10">
    <property type="entry name" value="Zinc finger, CCHC-type"/>
    <property type="match status" value="1"/>
</dbReference>
<sequence length="566" mass="63215">MSNKKYFYSDSNGKLQFSPNPVKTESSLPAAKASSSSEESPLLRKKPKLVPSLPVLAAPAPESTDKGKAIIFSSPSPAAKYPMSSPPDEDDWGHQVVDKLAELSKYFLQQRKISRDQSLELRVLAARLRDRDAELKQSRLKAESYERTAAAGGRSSSDGIPWLTPLQQASGEGFNAASDGGSRRSKVDPGGKLKLPAAGFCCGVAVPAWRIIGAARWICSDGRGLRDWFDFCAEIIRVGIFGFWYWDRPYTSSNRIWSAKPGASSIEFVQLLQKKVKDDHRRKFSPDPVGKREPPPRPTKMSSSRDILLHHGGCWEGLDYTGGERELITIDFGPQCFDELFNTVVECTAPIPYGCMFLFHSLQDEGDGTVCKKRIRKASDMNYIFSQTSNVQRHSIFVTINKMRNVGGETSSRDHQVRQPAFDARTFGNVSRDPHVRQQAFDDRTFARDPHVRQQQAFDDKCIPPDNPKQAGRQKRSRQSAGLEEGASSSRRKKQACTRCGESDHNRAKCKVYMDLLDAEPAEPDHDLPESSVNVRKRAHRKCSICMSTEHLKNKCPDKPPEPPTV</sequence>
<feature type="compositionally biased region" description="Polar residues" evidence="1">
    <location>
        <begin position="1"/>
        <end position="24"/>
    </location>
</feature>
<organism evidence="3 4">
    <name type="scientific">Castilleja foliolosa</name>
    <dbReference type="NCBI Taxonomy" id="1961234"/>
    <lineage>
        <taxon>Eukaryota</taxon>
        <taxon>Viridiplantae</taxon>
        <taxon>Streptophyta</taxon>
        <taxon>Embryophyta</taxon>
        <taxon>Tracheophyta</taxon>
        <taxon>Spermatophyta</taxon>
        <taxon>Magnoliopsida</taxon>
        <taxon>eudicotyledons</taxon>
        <taxon>Gunneridae</taxon>
        <taxon>Pentapetalae</taxon>
        <taxon>asterids</taxon>
        <taxon>lamiids</taxon>
        <taxon>Lamiales</taxon>
        <taxon>Orobanchaceae</taxon>
        <taxon>Pedicularideae</taxon>
        <taxon>Castillejinae</taxon>
        <taxon>Castilleja</taxon>
    </lineage>
</organism>
<dbReference type="InterPro" id="IPR001878">
    <property type="entry name" value="Znf_CCHC"/>
</dbReference>
<gene>
    <name evidence="3" type="ORF">CASFOL_004637</name>
</gene>
<dbReference type="SMART" id="SM00343">
    <property type="entry name" value="ZnF_C2HC"/>
    <property type="match status" value="2"/>
</dbReference>
<evidence type="ECO:0000313" key="3">
    <source>
        <dbReference type="EMBL" id="KAL3651635.1"/>
    </source>
</evidence>
<feature type="domain" description="CCHC-type" evidence="2">
    <location>
        <begin position="496"/>
        <end position="512"/>
    </location>
</feature>
<proteinExistence type="predicted"/>
<evidence type="ECO:0000259" key="2">
    <source>
        <dbReference type="SMART" id="SM00343"/>
    </source>
</evidence>
<feature type="domain" description="CCHC-type" evidence="2">
    <location>
        <begin position="542"/>
        <end position="558"/>
    </location>
</feature>
<protein>
    <recommendedName>
        <fullName evidence="2">CCHC-type domain-containing protein</fullName>
    </recommendedName>
</protein>
<feature type="compositionally biased region" description="Low complexity" evidence="1">
    <location>
        <begin position="25"/>
        <end position="40"/>
    </location>
</feature>
<accession>A0ABD3EB28</accession>
<feature type="compositionally biased region" description="Basic and acidic residues" evidence="1">
    <location>
        <begin position="277"/>
        <end position="295"/>
    </location>
</feature>
<reference evidence="4" key="1">
    <citation type="journal article" date="2024" name="IScience">
        <title>Strigolactones Initiate the Formation of Haustorium-like Structures in Castilleja.</title>
        <authorList>
            <person name="Buerger M."/>
            <person name="Peterson D."/>
            <person name="Chory J."/>
        </authorList>
    </citation>
    <scope>NUCLEOTIDE SEQUENCE [LARGE SCALE GENOMIC DNA]</scope>
</reference>
<feature type="compositionally biased region" description="Low complexity" evidence="1">
    <location>
        <begin position="49"/>
        <end position="61"/>
    </location>
</feature>
<feature type="region of interest" description="Disordered" evidence="1">
    <location>
        <begin position="1"/>
        <end position="89"/>
    </location>
</feature>
<comment type="caution">
    <text evidence="3">The sequence shown here is derived from an EMBL/GenBank/DDBJ whole genome shotgun (WGS) entry which is preliminary data.</text>
</comment>
<feature type="region of interest" description="Disordered" evidence="1">
    <location>
        <begin position="277"/>
        <end position="304"/>
    </location>
</feature>
<evidence type="ECO:0000313" key="4">
    <source>
        <dbReference type="Proteomes" id="UP001632038"/>
    </source>
</evidence>
<keyword evidence="4" id="KW-1185">Reference proteome</keyword>
<feature type="compositionally biased region" description="Basic and acidic residues" evidence="1">
    <location>
        <begin position="441"/>
        <end position="463"/>
    </location>
</feature>
<dbReference type="EMBL" id="JAVIJP010000006">
    <property type="protein sequence ID" value="KAL3651635.1"/>
    <property type="molecule type" value="Genomic_DNA"/>
</dbReference>